<evidence type="ECO:0000313" key="3">
    <source>
        <dbReference type="EMBL" id="MBK1856230.1"/>
    </source>
</evidence>
<dbReference type="SUPFAM" id="SSF52266">
    <property type="entry name" value="SGNH hydrolase"/>
    <property type="match status" value="1"/>
</dbReference>
<dbReference type="GO" id="GO:0016788">
    <property type="term" value="F:hydrolase activity, acting on ester bonds"/>
    <property type="evidence" value="ECO:0007669"/>
    <property type="project" value="UniProtKB-ARBA"/>
</dbReference>
<dbReference type="Pfam" id="PF20434">
    <property type="entry name" value="BD-FAE"/>
    <property type="match status" value="1"/>
</dbReference>
<evidence type="ECO:0000256" key="1">
    <source>
        <dbReference type="ARBA" id="ARBA00022801"/>
    </source>
</evidence>
<evidence type="ECO:0000259" key="2">
    <source>
        <dbReference type="Pfam" id="PF20434"/>
    </source>
</evidence>
<sequence length="384" mass="42536">MIHSGHNSFSKDKPVPGMIRDTEAIINNLRKINPEVRILLAQVIPAGKLPKYSYIPELNQELATLATRLLQEGVRITLVNQADGFDWKVDTVKDKVHPNAAGAKKMSDKWMAALLPALGHPKILAYEQLRLWHGAAPGLAAKLSPEKDLPQGRVFHVSVPTLDVYRPHRANGVTLIICSGGGYKKLASGPLGLGAVDEFLEDGYTVCSLKYRLSPPSANVVKDAWMDGARAVRLVRSRAREWKIDPERIGMIGFSAGSNMILNLACKHDRGDPNAKDPLARLSGHPNFMVLAALWLNKQNKVTDWAIHPQLPPTLILSASDDLTAPTQDTEEMAKAFRKAQVPVQLEIYDRGGHMAFNFPSPKAADWPQRFRKWIKQLNVATKR</sequence>
<dbReference type="SUPFAM" id="SSF53474">
    <property type="entry name" value="alpha/beta-Hydrolases"/>
    <property type="match status" value="1"/>
</dbReference>
<dbReference type="InterPro" id="IPR036514">
    <property type="entry name" value="SGNH_hydro_sf"/>
</dbReference>
<dbReference type="Gene3D" id="3.40.50.1820">
    <property type="entry name" value="alpha/beta hydrolase"/>
    <property type="match status" value="1"/>
</dbReference>
<comment type="caution">
    <text evidence="3">The sequence shown here is derived from an EMBL/GenBank/DDBJ whole genome shotgun (WGS) entry which is preliminary data.</text>
</comment>
<evidence type="ECO:0000313" key="4">
    <source>
        <dbReference type="Proteomes" id="UP000634206"/>
    </source>
</evidence>
<accession>A0AAE2VD02</accession>
<dbReference type="InterPro" id="IPR050300">
    <property type="entry name" value="GDXG_lipolytic_enzyme"/>
</dbReference>
<dbReference type="AlphaFoldDB" id="A0AAE2VD02"/>
<dbReference type="PANTHER" id="PTHR48081">
    <property type="entry name" value="AB HYDROLASE SUPERFAMILY PROTEIN C4A8.06C"/>
    <property type="match status" value="1"/>
</dbReference>
<dbReference type="Proteomes" id="UP000634206">
    <property type="component" value="Unassembled WGS sequence"/>
</dbReference>
<gene>
    <name evidence="3" type="ORF">JIN83_14760</name>
</gene>
<dbReference type="Gene3D" id="3.40.50.1110">
    <property type="entry name" value="SGNH hydrolase"/>
    <property type="match status" value="1"/>
</dbReference>
<dbReference type="InterPro" id="IPR049492">
    <property type="entry name" value="BD-FAE-like_dom"/>
</dbReference>
<dbReference type="EMBL" id="JAENIG010000011">
    <property type="protein sequence ID" value="MBK1856230.1"/>
    <property type="molecule type" value="Genomic_DNA"/>
</dbReference>
<proteinExistence type="predicted"/>
<reference evidence="3" key="1">
    <citation type="submission" date="2021-01" db="EMBL/GenBank/DDBJ databases">
        <title>Modified the classification status of verrucomicrobia.</title>
        <authorList>
            <person name="Feng X."/>
        </authorList>
    </citation>
    <scope>NUCLEOTIDE SEQUENCE</scope>
    <source>
        <strain evidence="3">5K15</strain>
    </source>
</reference>
<name>A0AAE2VD02_9BACT</name>
<feature type="domain" description="BD-FAE-like" evidence="2">
    <location>
        <begin position="162"/>
        <end position="269"/>
    </location>
</feature>
<protein>
    <submittedName>
        <fullName evidence="3">Alpha/beta hydrolase fold domain-containing protein</fullName>
    </submittedName>
</protein>
<keyword evidence="4" id="KW-1185">Reference proteome</keyword>
<dbReference type="PANTHER" id="PTHR48081:SF6">
    <property type="entry name" value="PEPTIDASE S9 PROLYL OLIGOPEPTIDASE CATALYTIC DOMAIN-CONTAINING PROTEIN"/>
    <property type="match status" value="1"/>
</dbReference>
<dbReference type="InterPro" id="IPR029058">
    <property type="entry name" value="AB_hydrolase_fold"/>
</dbReference>
<organism evidence="3 4">
    <name type="scientific">Oceaniferula flava</name>
    <dbReference type="NCBI Taxonomy" id="2800421"/>
    <lineage>
        <taxon>Bacteria</taxon>
        <taxon>Pseudomonadati</taxon>
        <taxon>Verrucomicrobiota</taxon>
        <taxon>Verrucomicrobiia</taxon>
        <taxon>Verrucomicrobiales</taxon>
        <taxon>Verrucomicrobiaceae</taxon>
        <taxon>Oceaniferula</taxon>
    </lineage>
</organism>
<keyword evidence="1 3" id="KW-0378">Hydrolase</keyword>